<reference evidence="2 3" key="1">
    <citation type="journal article" date="2013" name="Genome Announc.">
        <title>Draft Genome Sequence for Caulobacter sp. Strain OR37, a Bacterium Tolerant to Heavy Metals.</title>
        <authorList>
            <person name="Utturkar S.M."/>
            <person name="Bollmann A."/>
            <person name="Brzoska R.M."/>
            <person name="Klingeman D.M."/>
            <person name="Epstein S.E."/>
            <person name="Palumbo A.V."/>
            <person name="Brown S.D."/>
        </authorList>
    </citation>
    <scope>NUCLEOTIDE SEQUENCE [LARGE SCALE GENOMIC DNA]</scope>
    <source>
        <strain evidence="2 3">OR37</strain>
    </source>
</reference>
<sequence>MPRLRQIPRTEVTDERTLRLYDHLFGERDPVAHPGTDTGTRGDWWTVFAGSPDVLRHAAQGFALYRDPARKIDPVLRELAQTRAGWARGSQFVFSQHCKSLRGLGVSEDKIAAVPHWQVCDVFDARERAVLAYADGLVLDGGRVADGVFSALKAFLTDEQILELTYITCLYEMHAVMSRALRTEFDDRDEPVVEVAAPETFKSRDFLDTGREGSRS</sequence>
<proteinExistence type="predicted"/>
<organism evidence="2 3">
    <name type="scientific">Caulobacter vibrioides OR37</name>
    <dbReference type="NCBI Taxonomy" id="1292034"/>
    <lineage>
        <taxon>Bacteria</taxon>
        <taxon>Pseudomonadati</taxon>
        <taxon>Pseudomonadota</taxon>
        <taxon>Alphaproteobacteria</taxon>
        <taxon>Caulobacterales</taxon>
        <taxon>Caulobacteraceae</taxon>
        <taxon>Caulobacter</taxon>
    </lineage>
</organism>
<gene>
    <name evidence="2" type="ORF">OR37_04088</name>
</gene>
<feature type="domain" description="Carboxymuconolactone decarboxylase-like" evidence="1">
    <location>
        <begin position="62"/>
        <end position="135"/>
    </location>
</feature>
<dbReference type="GO" id="GO:0051920">
    <property type="term" value="F:peroxiredoxin activity"/>
    <property type="evidence" value="ECO:0007669"/>
    <property type="project" value="InterPro"/>
</dbReference>
<dbReference type="EMBL" id="APMP01000049">
    <property type="protein sequence ID" value="ENZ77696.1"/>
    <property type="molecule type" value="Genomic_DNA"/>
</dbReference>
<dbReference type="OrthoDB" id="9801997at2"/>
<dbReference type="AlphaFoldDB" id="R0CM27"/>
<dbReference type="Proteomes" id="UP000013063">
    <property type="component" value="Unassembled WGS sequence"/>
</dbReference>
<dbReference type="eggNOG" id="COG2128">
    <property type="taxonomic scope" value="Bacteria"/>
</dbReference>
<name>R0CM27_CAUVI</name>
<dbReference type="RefSeq" id="WP_004624846.1">
    <property type="nucleotide sequence ID" value="NZ_APMP01000049.1"/>
</dbReference>
<dbReference type="SUPFAM" id="SSF69118">
    <property type="entry name" value="AhpD-like"/>
    <property type="match status" value="1"/>
</dbReference>
<dbReference type="InterPro" id="IPR029032">
    <property type="entry name" value="AhpD-like"/>
</dbReference>
<accession>R0CM27</accession>
<dbReference type="Gene3D" id="1.20.1290.10">
    <property type="entry name" value="AhpD-like"/>
    <property type="match status" value="1"/>
</dbReference>
<dbReference type="PANTHER" id="PTHR34846">
    <property type="entry name" value="4-CARBOXYMUCONOLACTONE DECARBOXYLASE FAMILY PROTEIN (AFU_ORTHOLOGUE AFUA_6G11590)"/>
    <property type="match status" value="1"/>
</dbReference>
<keyword evidence="3" id="KW-1185">Reference proteome</keyword>
<comment type="caution">
    <text evidence="2">The sequence shown here is derived from an EMBL/GenBank/DDBJ whole genome shotgun (WGS) entry which is preliminary data.</text>
</comment>
<evidence type="ECO:0000313" key="2">
    <source>
        <dbReference type="EMBL" id="ENZ77696.1"/>
    </source>
</evidence>
<protein>
    <recommendedName>
        <fullName evidence="1">Carboxymuconolactone decarboxylase-like domain-containing protein</fullName>
    </recommendedName>
</protein>
<dbReference type="Pfam" id="PF02627">
    <property type="entry name" value="CMD"/>
    <property type="match status" value="1"/>
</dbReference>
<evidence type="ECO:0000259" key="1">
    <source>
        <dbReference type="Pfam" id="PF02627"/>
    </source>
</evidence>
<evidence type="ECO:0000313" key="3">
    <source>
        <dbReference type="Proteomes" id="UP000013063"/>
    </source>
</evidence>
<dbReference type="STRING" id="1292034.OR37_04088"/>
<dbReference type="InterPro" id="IPR003779">
    <property type="entry name" value="CMD-like"/>
</dbReference>
<dbReference type="PATRIC" id="fig|1292034.3.peg.4049"/>
<dbReference type="PANTHER" id="PTHR34846:SF11">
    <property type="entry name" value="4-CARBOXYMUCONOLACTONE DECARBOXYLASE FAMILY PROTEIN (AFU_ORTHOLOGUE AFUA_6G11590)"/>
    <property type="match status" value="1"/>
</dbReference>